<feature type="compositionally biased region" description="Polar residues" evidence="1">
    <location>
        <begin position="230"/>
        <end position="243"/>
    </location>
</feature>
<accession>A0ABR4A5K6</accession>
<gene>
    <name evidence="2" type="ORF">N7G274_006793</name>
</gene>
<feature type="compositionally biased region" description="Low complexity" evidence="1">
    <location>
        <begin position="138"/>
        <end position="151"/>
    </location>
</feature>
<evidence type="ECO:0000256" key="1">
    <source>
        <dbReference type="SAM" id="MobiDB-lite"/>
    </source>
</evidence>
<feature type="region of interest" description="Disordered" evidence="1">
    <location>
        <begin position="204"/>
        <end position="322"/>
    </location>
</feature>
<evidence type="ECO:0000313" key="3">
    <source>
        <dbReference type="Proteomes" id="UP001590950"/>
    </source>
</evidence>
<reference evidence="2 3" key="1">
    <citation type="submission" date="2024-09" db="EMBL/GenBank/DDBJ databases">
        <title>Rethinking Asexuality: The Enigmatic Case of Functional Sexual Genes in Lepraria (Stereocaulaceae).</title>
        <authorList>
            <person name="Doellman M."/>
            <person name="Sun Y."/>
            <person name="Barcenas-Pena A."/>
            <person name="Lumbsch H.T."/>
            <person name="Grewe F."/>
        </authorList>
    </citation>
    <scope>NUCLEOTIDE SEQUENCE [LARGE SCALE GENOMIC DNA]</scope>
    <source>
        <strain evidence="2 3">Mercado 3170</strain>
    </source>
</reference>
<sequence>MDFIGQIGERYLTGKANAAPQQLENIVKKHLIGGADEPGVEGGGKGASIDATAATGQEGAKAPGTGSAEKDEEIARLRKQLAQLELEKGTPIAAAKKGSGAGKAAKKTEDLQALGSGAGIKKGLDGKKRFEAPKNMKGLKALGAGAAASADSKGKKQLESTGRRQSGAESRAAIEKSPALDDGAGKFESKQAEGLAALAVLGAGAGASRAGRSEKGHGSEASSVGRRHSVSSTQRDTASVVSSHHTEKPRRSKSVKQPSEYGSEAHGIAPSRKFHKQASGHGSDARSISPPRKSPKKAMEYESELTITSPPRAPPEHKPRRGLNGYAVVEESRSLVPYDPRTSRAESEAEEGELYIIEVEEDLPRRRKSTKERRGGVVEISHSKGRTVYKIK</sequence>
<feature type="compositionally biased region" description="Basic and acidic residues" evidence="1">
    <location>
        <begin position="152"/>
        <end position="162"/>
    </location>
</feature>
<feature type="region of interest" description="Disordered" evidence="1">
    <location>
        <begin position="33"/>
        <end position="187"/>
    </location>
</feature>
<evidence type="ECO:0000313" key="2">
    <source>
        <dbReference type="EMBL" id="KAL2040350.1"/>
    </source>
</evidence>
<protein>
    <submittedName>
        <fullName evidence="2">Uncharacterized protein</fullName>
    </submittedName>
</protein>
<dbReference type="EMBL" id="JBEFKJ010000021">
    <property type="protein sequence ID" value="KAL2040350.1"/>
    <property type="molecule type" value="Genomic_DNA"/>
</dbReference>
<comment type="caution">
    <text evidence="2">The sequence shown here is derived from an EMBL/GenBank/DDBJ whole genome shotgun (WGS) entry which is preliminary data.</text>
</comment>
<dbReference type="Proteomes" id="UP001590950">
    <property type="component" value="Unassembled WGS sequence"/>
</dbReference>
<name>A0ABR4A5K6_9LECA</name>
<feature type="compositionally biased region" description="Basic and acidic residues" evidence="1">
    <location>
        <begin position="122"/>
        <end position="134"/>
    </location>
</feature>
<organism evidence="2 3">
    <name type="scientific">Stereocaulon virgatum</name>
    <dbReference type="NCBI Taxonomy" id="373712"/>
    <lineage>
        <taxon>Eukaryota</taxon>
        <taxon>Fungi</taxon>
        <taxon>Dikarya</taxon>
        <taxon>Ascomycota</taxon>
        <taxon>Pezizomycotina</taxon>
        <taxon>Lecanoromycetes</taxon>
        <taxon>OSLEUM clade</taxon>
        <taxon>Lecanoromycetidae</taxon>
        <taxon>Lecanorales</taxon>
        <taxon>Lecanorineae</taxon>
        <taxon>Stereocaulaceae</taxon>
        <taxon>Stereocaulon</taxon>
    </lineage>
</organism>
<proteinExistence type="predicted"/>
<keyword evidence="3" id="KW-1185">Reference proteome</keyword>